<evidence type="ECO:0000256" key="8">
    <source>
        <dbReference type="HAMAP-Rule" id="MF_02016"/>
    </source>
</evidence>
<dbReference type="InterPro" id="IPR023703">
    <property type="entry name" value="MltF"/>
</dbReference>
<evidence type="ECO:0000256" key="7">
    <source>
        <dbReference type="ARBA" id="ARBA00023316"/>
    </source>
</evidence>
<evidence type="ECO:0000256" key="5">
    <source>
        <dbReference type="ARBA" id="ARBA00023237"/>
    </source>
</evidence>
<organism evidence="11 12">
    <name type="scientific">Enterovibrio norvegicus DSM 15893</name>
    <dbReference type="NCBI Taxonomy" id="1121869"/>
    <lineage>
        <taxon>Bacteria</taxon>
        <taxon>Pseudomonadati</taxon>
        <taxon>Pseudomonadota</taxon>
        <taxon>Gammaproteobacteria</taxon>
        <taxon>Vibrionales</taxon>
        <taxon>Vibrionaceae</taxon>
        <taxon>Enterovibrio</taxon>
    </lineage>
</organism>
<keyword evidence="3 8" id="KW-0732">Signal</keyword>
<dbReference type="HAMAP" id="MF_02016">
    <property type="entry name" value="MltF"/>
    <property type="match status" value="1"/>
</dbReference>
<dbReference type="SUPFAM" id="SSF53955">
    <property type="entry name" value="Lysozyme-like"/>
    <property type="match status" value="1"/>
</dbReference>
<dbReference type="CDD" id="cd01009">
    <property type="entry name" value="PBP2_YfhD_N"/>
    <property type="match status" value="1"/>
</dbReference>
<comment type="similarity">
    <text evidence="1">Belongs to the transglycosylase Slt family.</text>
</comment>
<dbReference type="OrthoDB" id="9815002at2"/>
<keyword evidence="4 8" id="KW-0472">Membrane</keyword>
<dbReference type="InterPro" id="IPR008258">
    <property type="entry name" value="Transglycosylase_SLT_dom_1"/>
</dbReference>
<accession>A0A1I5QRL3</accession>
<comment type="similarity">
    <text evidence="8">In the C-terminal section; belongs to the transglycosylase Slt family.</text>
</comment>
<comment type="function">
    <text evidence="8">Murein-degrading enzyme that degrades murein glycan strands and insoluble, high-molecular weight murein sacculi, with the concomitant formation of a 1,6-anhydromuramoyl product. Lytic transglycosylases (LTs) play an integral role in the metabolism of the peptidoglycan (PG) sacculus. Their lytic action creates space within the PG sacculus to allow for its expansion as well as for the insertion of various structures such as secretion systems and flagella.</text>
</comment>
<comment type="domain">
    <text evidence="8">The N-terminal domain does not have lytic activity and probably modulates enzymatic activity. The C-terminal domain is the catalytic active domain.</text>
</comment>
<dbReference type="Gene3D" id="1.10.530.10">
    <property type="match status" value="1"/>
</dbReference>
<dbReference type="AlphaFoldDB" id="A0A1I5QRL3"/>
<evidence type="ECO:0000256" key="1">
    <source>
        <dbReference type="ARBA" id="ARBA00007734"/>
    </source>
</evidence>
<evidence type="ECO:0000256" key="9">
    <source>
        <dbReference type="SAM" id="MobiDB-lite"/>
    </source>
</evidence>
<sequence>MNSNAVKRLYPLLAGFIAVFFLSACEWHYDDRSELEKIRDRGVLRVGTLNNQLSYYIGSDGPTGLDFELATQFADSLGVKLEMQPAYTLSGLFPALERGDVDILAAGLTITEERMKQFRPGPAYYFVSQQLVYKNGHWRPRNLTELNKDGARIAVVEGSSHAMTLQAIQREYPDLIWESIKDTDDDELLKQVADGQLDFTIADSVDIALIQRTHPTITVAIELTEDEPVAWFMKKTQDDSLYALMIEFFGKKTQSGELAALEEKYFGHVDSFDFVDTRAFLRAIDSKLPKWEPLFKKYADEFDWRLLAALSYQESHWNPRAVSPTGVRGMMMLTLPTAKSVGVKNRLDPEQSIRGGAAYLRKMLDRVPDSVNEHERIWFAFASYNIGFGHMMDARRLTKAQGGNPDSWADVKQRLPLLAKRQYYTQTRYGYARGYEAKSYVENIRRYYQSIIGHEQDKALAIQSEEADNVDDLQTIVVDMEQATPNGERKGDGEASAENADEKALTEPEKSERPKGEKDSDKKGN</sequence>
<dbReference type="EMBL" id="FOWR01000015">
    <property type="protein sequence ID" value="SFP48707.1"/>
    <property type="molecule type" value="Genomic_DNA"/>
</dbReference>
<dbReference type="Pfam" id="PF01464">
    <property type="entry name" value="SLT"/>
    <property type="match status" value="1"/>
</dbReference>
<dbReference type="GO" id="GO:0009279">
    <property type="term" value="C:cell outer membrane"/>
    <property type="evidence" value="ECO:0007669"/>
    <property type="project" value="UniProtKB-SubCell"/>
</dbReference>
<dbReference type="Pfam" id="PF00497">
    <property type="entry name" value="SBP_bac_3"/>
    <property type="match status" value="1"/>
</dbReference>
<feature type="region of interest" description="LT domain" evidence="8">
    <location>
        <begin position="270"/>
        <end position="525"/>
    </location>
</feature>
<comment type="caution">
    <text evidence="8">Lacks conserved residue(s) required for the propagation of feature annotation.</text>
</comment>
<dbReference type="GO" id="GO:0009253">
    <property type="term" value="P:peptidoglycan catabolic process"/>
    <property type="evidence" value="ECO:0007669"/>
    <property type="project" value="TreeGrafter"/>
</dbReference>
<feature type="region of interest" description="Disordered" evidence="9">
    <location>
        <begin position="479"/>
        <end position="525"/>
    </location>
</feature>
<dbReference type="InterPro" id="IPR000189">
    <property type="entry name" value="Transglyc_AS"/>
</dbReference>
<comment type="similarity">
    <text evidence="8">In the N-terminal section; belongs to the bacterial solute-binding protein 3 family.</text>
</comment>
<keyword evidence="7 8" id="KW-0961">Cell wall biogenesis/degradation</keyword>
<evidence type="ECO:0000256" key="2">
    <source>
        <dbReference type="ARBA" id="ARBA00010333"/>
    </source>
</evidence>
<evidence type="ECO:0000256" key="4">
    <source>
        <dbReference type="ARBA" id="ARBA00023136"/>
    </source>
</evidence>
<feature type="compositionally biased region" description="Basic and acidic residues" evidence="9">
    <location>
        <begin position="500"/>
        <end position="525"/>
    </location>
</feature>
<reference evidence="11 12" key="1">
    <citation type="submission" date="2016-10" db="EMBL/GenBank/DDBJ databases">
        <authorList>
            <person name="de Groot N.N."/>
        </authorList>
    </citation>
    <scope>NUCLEOTIDE SEQUENCE [LARGE SCALE GENOMIC DNA]</scope>
    <source>
        <strain evidence="11 12">DSM 15893</strain>
    </source>
</reference>
<comment type="subcellular location">
    <subcellularLocation>
        <location evidence="8">Cell outer membrane</location>
        <topology evidence="8">Peripheral membrane protein</topology>
    </subcellularLocation>
    <text evidence="8">Attached to the inner leaflet of the outer membrane.</text>
</comment>
<keyword evidence="6 8" id="KW-0456">Lyase</keyword>
<dbReference type="FunFam" id="1.10.530.10:FF:000003">
    <property type="entry name" value="Membrane-bound lytic murein transglycosylase F"/>
    <property type="match status" value="1"/>
</dbReference>
<evidence type="ECO:0000256" key="6">
    <source>
        <dbReference type="ARBA" id="ARBA00023239"/>
    </source>
</evidence>
<evidence type="ECO:0000313" key="12">
    <source>
        <dbReference type="Proteomes" id="UP000182692"/>
    </source>
</evidence>
<feature type="domain" description="Solute-binding protein family 3/N-terminal" evidence="10">
    <location>
        <begin position="43"/>
        <end position="269"/>
    </location>
</feature>
<dbReference type="InterPro" id="IPR023346">
    <property type="entry name" value="Lysozyme-like_dom_sf"/>
</dbReference>
<keyword evidence="5 8" id="KW-0998">Cell outer membrane</keyword>
<dbReference type="SMART" id="SM00062">
    <property type="entry name" value="PBPb"/>
    <property type="match status" value="1"/>
</dbReference>
<evidence type="ECO:0000259" key="10">
    <source>
        <dbReference type="SMART" id="SM00062"/>
    </source>
</evidence>
<protein>
    <recommendedName>
        <fullName evidence="8">Membrane-bound lytic murein transglycosylase F</fullName>
        <ecNumber evidence="8">4.2.2.n1</ecNumber>
    </recommendedName>
    <alternativeName>
        <fullName evidence="8">Murein lyase F</fullName>
    </alternativeName>
</protein>
<name>A0A1I5QRL3_9GAMM</name>
<dbReference type="SUPFAM" id="SSF53850">
    <property type="entry name" value="Periplasmic binding protein-like II"/>
    <property type="match status" value="1"/>
</dbReference>
<dbReference type="Proteomes" id="UP000182692">
    <property type="component" value="Unassembled WGS sequence"/>
</dbReference>
<comment type="similarity">
    <text evidence="2">Belongs to the bacterial solute-binding protein 3 family.</text>
</comment>
<dbReference type="GO" id="GO:0016998">
    <property type="term" value="P:cell wall macromolecule catabolic process"/>
    <property type="evidence" value="ECO:0007669"/>
    <property type="project" value="UniProtKB-UniRule"/>
</dbReference>
<dbReference type="NCBIfam" id="NF008112">
    <property type="entry name" value="PRK10859.1"/>
    <property type="match status" value="1"/>
</dbReference>
<dbReference type="PANTHER" id="PTHR35936">
    <property type="entry name" value="MEMBRANE-BOUND LYTIC MUREIN TRANSGLYCOSYLASE F"/>
    <property type="match status" value="1"/>
</dbReference>
<dbReference type="PANTHER" id="PTHR35936:SF32">
    <property type="entry name" value="MEMBRANE-BOUND LYTIC MUREIN TRANSGLYCOSYLASE F"/>
    <property type="match status" value="1"/>
</dbReference>
<dbReference type="InterPro" id="IPR001638">
    <property type="entry name" value="Solute-binding_3/MltF_N"/>
</dbReference>
<dbReference type="STRING" id="1121869.SAMN03084138_02333"/>
<dbReference type="PROSITE" id="PS51257">
    <property type="entry name" value="PROKAR_LIPOPROTEIN"/>
    <property type="match status" value="1"/>
</dbReference>
<evidence type="ECO:0000313" key="11">
    <source>
        <dbReference type="EMBL" id="SFP48707.1"/>
    </source>
</evidence>
<dbReference type="Gene3D" id="3.40.190.10">
    <property type="entry name" value="Periplasmic binding protein-like II"/>
    <property type="match status" value="2"/>
</dbReference>
<proteinExistence type="inferred from homology"/>
<dbReference type="CDD" id="cd13403">
    <property type="entry name" value="MLTF-like"/>
    <property type="match status" value="1"/>
</dbReference>
<dbReference type="GO" id="GO:0008933">
    <property type="term" value="F:peptidoglycan lytic transglycosylase activity"/>
    <property type="evidence" value="ECO:0007669"/>
    <property type="project" value="UniProtKB-UniRule"/>
</dbReference>
<gene>
    <name evidence="8" type="primary">mltF</name>
    <name evidence="11" type="ORF">SAMN03084138_02333</name>
</gene>
<comment type="catalytic activity">
    <reaction evidence="8">
        <text>Exolytic cleavage of the (1-&gt;4)-beta-glycosidic linkage between N-acetylmuramic acid (MurNAc) and N-acetylglucosamine (GlcNAc) residues in peptidoglycan, from either the reducing or the non-reducing ends of the peptidoglycan chains, with concomitant formation of a 1,6-anhydrobond in the MurNAc residue.</text>
        <dbReference type="EC" id="4.2.2.n1"/>
    </reaction>
</comment>
<dbReference type="PROSITE" id="PS00922">
    <property type="entry name" value="TRANSGLYCOSYLASE"/>
    <property type="match status" value="1"/>
</dbReference>
<dbReference type="EC" id="4.2.2.n1" evidence="8"/>
<feature type="active site" evidence="8">
    <location>
        <position position="314"/>
    </location>
</feature>
<evidence type="ECO:0000256" key="3">
    <source>
        <dbReference type="ARBA" id="ARBA00022729"/>
    </source>
</evidence>
<dbReference type="GO" id="GO:0071555">
    <property type="term" value="P:cell wall organization"/>
    <property type="evidence" value="ECO:0007669"/>
    <property type="project" value="UniProtKB-KW"/>
</dbReference>